<organism evidence="2">
    <name type="scientific">Pelagomonas calceolata</name>
    <dbReference type="NCBI Taxonomy" id="35677"/>
    <lineage>
        <taxon>Eukaryota</taxon>
        <taxon>Sar</taxon>
        <taxon>Stramenopiles</taxon>
        <taxon>Ochrophyta</taxon>
        <taxon>Pelagophyceae</taxon>
        <taxon>Pelagomonadales</taxon>
        <taxon>Pelagomonadaceae</taxon>
        <taxon>Pelagomonas</taxon>
    </lineage>
</organism>
<evidence type="ECO:0000256" key="1">
    <source>
        <dbReference type="ARBA" id="ARBA00010048"/>
    </source>
</evidence>
<dbReference type="InterPro" id="IPR009053">
    <property type="entry name" value="Prefoldin"/>
</dbReference>
<dbReference type="OrthoDB" id="10267474at2759"/>
<dbReference type="EMBL" id="CAKKNE010000001">
    <property type="protein sequence ID" value="CAH0363930.1"/>
    <property type="molecule type" value="Genomic_DNA"/>
</dbReference>
<dbReference type="NCBIfam" id="TIGR00293">
    <property type="entry name" value="prefoldin subunit alpha"/>
    <property type="match status" value="1"/>
</dbReference>
<reference evidence="2" key="1">
    <citation type="submission" date="2021-01" db="EMBL/GenBank/DDBJ databases">
        <authorList>
            <person name="Corre E."/>
            <person name="Pelletier E."/>
            <person name="Niang G."/>
            <person name="Scheremetjew M."/>
            <person name="Finn R."/>
            <person name="Kale V."/>
            <person name="Holt S."/>
            <person name="Cochrane G."/>
            <person name="Meng A."/>
            <person name="Brown T."/>
            <person name="Cohen L."/>
        </authorList>
    </citation>
    <scope>NUCLEOTIDE SEQUENCE</scope>
    <source>
        <strain evidence="2">CCMP1756</strain>
    </source>
</reference>
<dbReference type="AlphaFoldDB" id="A0A7S3ZUY5"/>
<dbReference type="GO" id="GO:1990115">
    <property type="term" value="P:RNA polymerase III assembly"/>
    <property type="evidence" value="ECO:0007669"/>
    <property type="project" value="TreeGrafter"/>
</dbReference>
<evidence type="ECO:0008006" key="5">
    <source>
        <dbReference type="Google" id="ProtNLM"/>
    </source>
</evidence>
<dbReference type="Gene3D" id="1.10.287.370">
    <property type="match status" value="1"/>
</dbReference>
<name>A0A7S3ZUY5_9STRA</name>
<dbReference type="GO" id="GO:1990114">
    <property type="term" value="P:RNA polymerase II core complex assembly"/>
    <property type="evidence" value="ECO:0007669"/>
    <property type="project" value="TreeGrafter"/>
</dbReference>
<accession>A0A7S3ZUY5</accession>
<reference evidence="3" key="2">
    <citation type="submission" date="2021-11" db="EMBL/GenBank/DDBJ databases">
        <authorList>
            <consortium name="Genoscope - CEA"/>
            <person name="William W."/>
        </authorList>
    </citation>
    <scope>NUCLEOTIDE SEQUENCE</scope>
</reference>
<comment type="similarity">
    <text evidence="1">Belongs to the prefoldin subunit alpha family.</text>
</comment>
<dbReference type="Proteomes" id="UP000789595">
    <property type="component" value="Unassembled WGS sequence"/>
</dbReference>
<dbReference type="SUPFAM" id="SSF46579">
    <property type="entry name" value="Prefoldin"/>
    <property type="match status" value="1"/>
</dbReference>
<keyword evidence="4" id="KW-1185">Reference proteome</keyword>
<dbReference type="EMBL" id="HBIW01011775">
    <property type="protein sequence ID" value="CAE0694656.1"/>
    <property type="molecule type" value="Transcribed_RNA"/>
</dbReference>
<protein>
    <recommendedName>
        <fullName evidence="5">Prefoldin subunit 5</fullName>
    </recommendedName>
</protein>
<gene>
    <name evidence="2" type="ORF">PCAL00307_LOCUS10092</name>
    <name evidence="3" type="ORF">PECAL_1P02720</name>
</gene>
<dbReference type="CDD" id="cd23157">
    <property type="entry name" value="Prefoldin_5"/>
    <property type="match status" value="1"/>
</dbReference>
<sequence>MAQQQVDISAMSLEQLNTYKGQFENEIKQLHARHSGLKQAEGRFRQSKDALAAISKDDEGRRMLVPLTQSLYVPGELGDPDQLLVELGTGYYIEKTQQGATELLDRKIGTVSKNAEDINTVVASKQQNYDAIVQMMQVKMAQIQERRSELQRQQDRSG</sequence>
<dbReference type="GO" id="GO:0005737">
    <property type="term" value="C:cytoplasm"/>
    <property type="evidence" value="ECO:0007669"/>
    <property type="project" value="TreeGrafter"/>
</dbReference>
<dbReference type="Pfam" id="PF02996">
    <property type="entry name" value="Prefoldin"/>
    <property type="match status" value="1"/>
</dbReference>
<evidence type="ECO:0000313" key="4">
    <source>
        <dbReference type="Proteomes" id="UP000789595"/>
    </source>
</evidence>
<dbReference type="GO" id="GO:0006457">
    <property type="term" value="P:protein folding"/>
    <property type="evidence" value="ECO:0007669"/>
    <property type="project" value="InterPro"/>
</dbReference>
<evidence type="ECO:0000313" key="3">
    <source>
        <dbReference type="EMBL" id="CAH0363930.1"/>
    </source>
</evidence>
<dbReference type="GO" id="GO:0051082">
    <property type="term" value="F:unfolded protein binding"/>
    <property type="evidence" value="ECO:0007669"/>
    <property type="project" value="InterPro"/>
</dbReference>
<dbReference type="InterPro" id="IPR004127">
    <property type="entry name" value="Prefoldin_subunit_alpha"/>
</dbReference>
<dbReference type="InterPro" id="IPR011599">
    <property type="entry name" value="PFD_alpha_archaea"/>
</dbReference>
<proteinExistence type="inferred from homology"/>
<dbReference type="PANTHER" id="PTHR12674">
    <property type="entry name" value="PREFOLDIN SUBUNIT 5"/>
    <property type="match status" value="1"/>
</dbReference>
<evidence type="ECO:0000313" key="2">
    <source>
        <dbReference type="EMBL" id="CAE0694656.1"/>
    </source>
</evidence>
<dbReference type="PANTHER" id="PTHR12674:SF2">
    <property type="entry name" value="PREFOLDIN SUBUNIT 5"/>
    <property type="match status" value="1"/>
</dbReference>
<dbReference type="GO" id="GO:1990113">
    <property type="term" value="P:RNA polymerase I assembly"/>
    <property type="evidence" value="ECO:0007669"/>
    <property type="project" value="TreeGrafter"/>
</dbReference>
<dbReference type="GO" id="GO:0016272">
    <property type="term" value="C:prefoldin complex"/>
    <property type="evidence" value="ECO:0007669"/>
    <property type="project" value="InterPro"/>
</dbReference>